<dbReference type="EMBL" id="JXJN01025026">
    <property type="status" value="NOT_ANNOTATED_CDS"/>
    <property type="molecule type" value="Genomic_DNA"/>
</dbReference>
<evidence type="ECO:0000313" key="2">
    <source>
        <dbReference type="Proteomes" id="UP000092460"/>
    </source>
</evidence>
<dbReference type="EMBL" id="JXJN01025025">
    <property type="status" value="NOT_ANNOTATED_CDS"/>
    <property type="molecule type" value="Genomic_DNA"/>
</dbReference>
<protein>
    <submittedName>
        <fullName evidence="1">Uncharacterized protein</fullName>
    </submittedName>
</protein>
<dbReference type="AlphaFoldDB" id="A0A1B0C3M8"/>
<sequence length="160" mass="18332">MSSILCRFAAFQRSSAKPETDYRLKVIEHSSIDENDFRGKCNNDQQHSQLNELLSTSFVDDIRRLLKRGVTQPILSLDKSSSPYVAMLFDTYNLCSEEYTSSLKSEPDQKNYEKSPAWKCLQQRRKIYATKNLRELMDLILHSAIQVSPPPFASQGASFT</sequence>
<name>A0A1B0C3M8_9MUSC</name>
<evidence type="ECO:0000313" key="1">
    <source>
        <dbReference type="EnsemblMetazoa" id="GPPI048200-PA"/>
    </source>
</evidence>
<organism evidence="1 2">
    <name type="scientific">Glossina palpalis gambiensis</name>
    <dbReference type="NCBI Taxonomy" id="67801"/>
    <lineage>
        <taxon>Eukaryota</taxon>
        <taxon>Metazoa</taxon>
        <taxon>Ecdysozoa</taxon>
        <taxon>Arthropoda</taxon>
        <taxon>Hexapoda</taxon>
        <taxon>Insecta</taxon>
        <taxon>Pterygota</taxon>
        <taxon>Neoptera</taxon>
        <taxon>Endopterygota</taxon>
        <taxon>Diptera</taxon>
        <taxon>Brachycera</taxon>
        <taxon>Muscomorpha</taxon>
        <taxon>Hippoboscoidea</taxon>
        <taxon>Glossinidae</taxon>
        <taxon>Glossina</taxon>
    </lineage>
</organism>
<reference evidence="2" key="1">
    <citation type="submission" date="2015-01" db="EMBL/GenBank/DDBJ databases">
        <authorList>
            <person name="Aksoy S."/>
            <person name="Warren W."/>
            <person name="Wilson R.K."/>
        </authorList>
    </citation>
    <scope>NUCLEOTIDE SEQUENCE [LARGE SCALE GENOMIC DNA]</scope>
    <source>
        <strain evidence="2">IAEA</strain>
    </source>
</reference>
<dbReference type="EnsemblMetazoa" id="GPPI048200-RA">
    <property type="protein sequence ID" value="GPPI048200-PA"/>
    <property type="gene ID" value="GPPI048200"/>
</dbReference>
<dbReference type="VEuPathDB" id="VectorBase:GPPI048200"/>
<proteinExistence type="predicted"/>
<accession>A0A1B0C3M8</accession>
<reference evidence="1" key="2">
    <citation type="submission" date="2020-05" db="UniProtKB">
        <authorList>
            <consortium name="EnsemblMetazoa"/>
        </authorList>
    </citation>
    <scope>IDENTIFICATION</scope>
    <source>
        <strain evidence="1">IAEA</strain>
    </source>
</reference>
<dbReference type="Proteomes" id="UP000092460">
    <property type="component" value="Unassembled WGS sequence"/>
</dbReference>
<keyword evidence="2" id="KW-1185">Reference proteome</keyword>
<dbReference type="STRING" id="67801.A0A1B0C3M8"/>